<sequence>MVSTPIRVGFLVDGRPSDQQAAAREWASGRYDLDVIGTDDVAASMSHDVIWWHRAEDPSDIDEGVAAALAEYV</sequence>
<name>A0ABD6CLA4_9EURY</name>
<dbReference type="AlphaFoldDB" id="A0ABD6CLA4"/>
<keyword evidence="2" id="KW-1185">Reference proteome</keyword>
<dbReference type="Proteomes" id="UP001597085">
    <property type="component" value="Unassembled WGS sequence"/>
</dbReference>
<evidence type="ECO:0000313" key="1">
    <source>
        <dbReference type="EMBL" id="MFD1597892.1"/>
    </source>
</evidence>
<proteinExistence type="predicted"/>
<feature type="non-terminal residue" evidence="1">
    <location>
        <position position="73"/>
    </location>
</feature>
<protein>
    <submittedName>
        <fullName evidence="1">Uncharacterized protein</fullName>
    </submittedName>
</protein>
<accession>A0ABD6CLA4</accession>
<comment type="caution">
    <text evidence="1">The sequence shown here is derived from an EMBL/GenBank/DDBJ whole genome shotgun (WGS) entry which is preliminary data.</text>
</comment>
<dbReference type="EMBL" id="JBHUDK010000002">
    <property type="protein sequence ID" value="MFD1597892.1"/>
    <property type="molecule type" value="Genomic_DNA"/>
</dbReference>
<gene>
    <name evidence="1" type="ORF">ACFSBX_02825</name>
</gene>
<organism evidence="1 2">
    <name type="scientific">Halobellus rarus</name>
    <dbReference type="NCBI Taxonomy" id="1126237"/>
    <lineage>
        <taxon>Archaea</taxon>
        <taxon>Methanobacteriati</taxon>
        <taxon>Methanobacteriota</taxon>
        <taxon>Stenosarchaea group</taxon>
        <taxon>Halobacteria</taxon>
        <taxon>Halobacteriales</taxon>
        <taxon>Haloferacaceae</taxon>
        <taxon>Halobellus</taxon>
    </lineage>
</organism>
<evidence type="ECO:0000313" key="2">
    <source>
        <dbReference type="Proteomes" id="UP001597085"/>
    </source>
</evidence>
<reference evidence="1 2" key="1">
    <citation type="journal article" date="2019" name="Int. J. Syst. Evol. Microbiol.">
        <title>The Global Catalogue of Microorganisms (GCM) 10K type strain sequencing project: providing services to taxonomists for standard genome sequencing and annotation.</title>
        <authorList>
            <consortium name="The Broad Institute Genomics Platform"/>
            <consortium name="The Broad Institute Genome Sequencing Center for Infectious Disease"/>
            <person name="Wu L."/>
            <person name="Ma J."/>
        </authorList>
    </citation>
    <scope>NUCLEOTIDE SEQUENCE [LARGE SCALE GENOMIC DNA]</scope>
    <source>
        <strain evidence="1 2">CGMCC 1.12121</strain>
    </source>
</reference>